<protein>
    <submittedName>
        <fullName evidence="2">Uncharacterized protein</fullName>
    </submittedName>
</protein>
<keyword evidence="3" id="KW-1185">Reference proteome</keyword>
<accession>A0AA86SFF5</accession>
<reference evidence="2" key="1">
    <citation type="submission" date="2023-10" db="EMBL/GenBank/DDBJ databases">
        <authorList>
            <person name="Domelevo Entfellner J.-B."/>
        </authorList>
    </citation>
    <scope>NUCLEOTIDE SEQUENCE</scope>
</reference>
<dbReference type="Gramene" id="rna-AYBTSS11_LOCUS16763">
    <property type="protein sequence ID" value="CAJ1956626.1"/>
    <property type="gene ID" value="gene-AYBTSS11_LOCUS16763"/>
</dbReference>
<dbReference type="Proteomes" id="UP001189624">
    <property type="component" value="Chromosome 5"/>
</dbReference>
<organism evidence="2 3">
    <name type="scientific">Sphenostylis stenocarpa</name>
    <dbReference type="NCBI Taxonomy" id="92480"/>
    <lineage>
        <taxon>Eukaryota</taxon>
        <taxon>Viridiplantae</taxon>
        <taxon>Streptophyta</taxon>
        <taxon>Embryophyta</taxon>
        <taxon>Tracheophyta</taxon>
        <taxon>Spermatophyta</taxon>
        <taxon>Magnoliopsida</taxon>
        <taxon>eudicotyledons</taxon>
        <taxon>Gunneridae</taxon>
        <taxon>Pentapetalae</taxon>
        <taxon>rosids</taxon>
        <taxon>fabids</taxon>
        <taxon>Fabales</taxon>
        <taxon>Fabaceae</taxon>
        <taxon>Papilionoideae</taxon>
        <taxon>50 kb inversion clade</taxon>
        <taxon>NPAAA clade</taxon>
        <taxon>indigoferoid/millettioid clade</taxon>
        <taxon>Phaseoleae</taxon>
        <taxon>Sphenostylis</taxon>
    </lineage>
</organism>
<sequence>MRDFFQAPPSLMRRKKRKVTSKKGKDEAVPPSFRKLKPTQIPLIRGMRLQLATLAMWHGFGLSDVCERKHGDLTEKDSIRWRKSHLVMTCND</sequence>
<dbReference type="AlphaFoldDB" id="A0AA86SFF5"/>
<feature type="region of interest" description="Disordered" evidence="1">
    <location>
        <begin position="1"/>
        <end position="33"/>
    </location>
</feature>
<feature type="compositionally biased region" description="Basic residues" evidence="1">
    <location>
        <begin position="12"/>
        <end position="22"/>
    </location>
</feature>
<evidence type="ECO:0000256" key="1">
    <source>
        <dbReference type="SAM" id="MobiDB-lite"/>
    </source>
</evidence>
<evidence type="ECO:0000313" key="2">
    <source>
        <dbReference type="EMBL" id="CAJ1956626.1"/>
    </source>
</evidence>
<gene>
    <name evidence="2" type="ORF">AYBTSS11_LOCUS16763</name>
</gene>
<dbReference type="EMBL" id="OY731402">
    <property type="protein sequence ID" value="CAJ1956626.1"/>
    <property type="molecule type" value="Genomic_DNA"/>
</dbReference>
<evidence type="ECO:0000313" key="3">
    <source>
        <dbReference type="Proteomes" id="UP001189624"/>
    </source>
</evidence>
<name>A0AA86SFF5_9FABA</name>
<proteinExistence type="predicted"/>